<dbReference type="SUPFAM" id="SSF103473">
    <property type="entry name" value="MFS general substrate transporter"/>
    <property type="match status" value="1"/>
</dbReference>
<proteinExistence type="predicted"/>
<feature type="transmembrane region" description="Helical" evidence="6">
    <location>
        <begin position="184"/>
        <end position="205"/>
    </location>
</feature>
<feature type="transmembrane region" description="Helical" evidence="6">
    <location>
        <begin position="457"/>
        <end position="482"/>
    </location>
</feature>
<evidence type="ECO:0000256" key="5">
    <source>
        <dbReference type="SAM" id="MobiDB-lite"/>
    </source>
</evidence>
<feature type="transmembrane region" description="Helical" evidence="6">
    <location>
        <begin position="217"/>
        <end position="237"/>
    </location>
</feature>
<dbReference type="EMBL" id="JANBPK010000014">
    <property type="protein sequence ID" value="KAJ2936866.1"/>
    <property type="molecule type" value="Genomic_DNA"/>
</dbReference>
<keyword evidence="2 6" id="KW-0812">Transmembrane</keyword>
<feature type="region of interest" description="Disordered" evidence="5">
    <location>
        <begin position="1"/>
        <end position="50"/>
    </location>
</feature>
<evidence type="ECO:0000256" key="1">
    <source>
        <dbReference type="ARBA" id="ARBA00004141"/>
    </source>
</evidence>
<accession>A0A9W8JJH8</accession>
<dbReference type="Gene3D" id="1.20.1250.20">
    <property type="entry name" value="MFS general substrate transporter like domains"/>
    <property type="match status" value="1"/>
</dbReference>
<feature type="transmembrane region" description="Helical" evidence="6">
    <location>
        <begin position="494"/>
        <end position="516"/>
    </location>
</feature>
<dbReference type="InterPro" id="IPR011701">
    <property type="entry name" value="MFS"/>
</dbReference>
<comment type="subcellular location">
    <subcellularLocation>
        <location evidence="1">Membrane</location>
        <topology evidence="1">Multi-pass membrane protein</topology>
    </subcellularLocation>
</comment>
<feature type="compositionally biased region" description="Low complexity" evidence="5">
    <location>
        <begin position="16"/>
        <end position="36"/>
    </location>
</feature>
<dbReference type="InterPro" id="IPR036259">
    <property type="entry name" value="MFS_trans_sf"/>
</dbReference>
<keyword evidence="9" id="KW-1185">Reference proteome</keyword>
<keyword evidence="4 6" id="KW-0472">Membrane</keyword>
<evidence type="ECO:0000256" key="3">
    <source>
        <dbReference type="ARBA" id="ARBA00022989"/>
    </source>
</evidence>
<feature type="transmembrane region" description="Helical" evidence="6">
    <location>
        <begin position="361"/>
        <end position="381"/>
    </location>
</feature>
<name>A0A9W8JJH8_9AGAR</name>
<dbReference type="Pfam" id="PF07690">
    <property type="entry name" value="MFS_1"/>
    <property type="match status" value="1"/>
</dbReference>
<feature type="transmembrane region" description="Helical" evidence="6">
    <location>
        <begin position="90"/>
        <end position="108"/>
    </location>
</feature>
<feature type="transmembrane region" description="Helical" evidence="6">
    <location>
        <begin position="321"/>
        <end position="341"/>
    </location>
</feature>
<dbReference type="InterPro" id="IPR020846">
    <property type="entry name" value="MFS_dom"/>
</dbReference>
<comment type="caution">
    <text evidence="8">The sequence shown here is derived from an EMBL/GenBank/DDBJ whole genome shotgun (WGS) entry which is preliminary data.</text>
</comment>
<sequence length="529" mass="57162">MESTIRKAVPLAVDPDNTVSTSTAASDAQSDGTATDGSISSKNGSPSGDWKSKIEIGGLPVGAEKVVSSVDDDWERDANHPRNWSNRRKWIAATVVGLYNFMGPLPSAMMAPALPDVALKYQITNETVLALTLSVFLISYALGPLLLSPLSEMYGRTWILHISNIFNIAFNIGCAFSPNTACLLAMRFMTGFSSSAPVAIGGGSISDLFAENERGSAMALFTIGPLLTLGPIIGGYITQTLGVKWLFIIIALICSLASVVGLPLLRETYAPVVRWNLAKKSGDLEMARELDPSVIAARGGTPAQVVWVNLSRPMVLLTRSFVCFVLSLYQAFNYGIYYLMFATFAKFFKDTYNFGPGMGGLAYLGLSVGFFISTIACIKYSDKFYMKLAERNGGKGTPEMRMPSLIIGSIICPIGLLWYGWSAQAQLHYMMPIIGTAIYGFGLMAAYFPIQLYLVDAFVYAASATGAASVFRPLLGFAFPLFGQHMSDRLGYGGANTLLAGISILIGIPFPIWIYYKGAEVRARSPLTR</sequence>
<organism evidence="8 9">
    <name type="scientific">Candolleomyces eurysporus</name>
    <dbReference type="NCBI Taxonomy" id="2828524"/>
    <lineage>
        <taxon>Eukaryota</taxon>
        <taxon>Fungi</taxon>
        <taxon>Dikarya</taxon>
        <taxon>Basidiomycota</taxon>
        <taxon>Agaricomycotina</taxon>
        <taxon>Agaricomycetes</taxon>
        <taxon>Agaricomycetidae</taxon>
        <taxon>Agaricales</taxon>
        <taxon>Agaricineae</taxon>
        <taxon>Psathyrellaceae</taxon>
        <taxon>Candolleomyces</taxon>
    </lineage>
</organism>
<evidence type="ECO:0000256" key="2">
    <source>
        <dbReference type="ARBA" id="ARBA00022692"/>
    </source>
</evidence>
<feature type="transmembrane region" description="Helical" evidence="6">
    <location>
        <begin position="427"/>
        <end position="450"/>
    </location>
</feature>
<evidence type="ECO:0000313" key="8">
    <source>
        <dbReference type="EMBL" id="KAJ2936866.1"/>
    </source>
</evidence>
<feature type="compositionally biased region" description="Polar residues" evidence="5">
    <location>
        <begin position="37"/>
        <end position="46"/>
    </location>
</feature>
<evidence type="ECO:0000313" key="9">
    <source>
        <dbReference type="Proteomes" id="UP001140091"/>
    </source>
</evidence>
<gene>
    <name evidence="8" type="ORF">H1R20_g228</name>
</gene>
<dbReference type="GO" id="GO:0022857">
    <property type="term" value="F:transmembrane transporter activity"/>
    <property type="evidence" value="ECO:0007669"/>
    <property type="project" value="InterPro"/>
</dbReference>
<feature type="transmembrane region" description="Helical" evidence="6">
    <location>
        <begin position="128"/>
        <end position="147"/>
    </location>
</feature>
<dbReference type="PANTHER" id="PTHR23502">
    <property type="entry name" value="MAJOR FACILITATOR SUPERFAMILY"/>
    <property type="match status" value="1"/>
</dbReference>
<feature type="non-terminal residue" evidence="8">
    <location>
        <position position="529"/>
    </location>
</feature>
<dbReference type="GO" id="GO:0005886">
    <property type="term" value="C:plasma membrane"/>
    <property type="evidence" value="ECO:0007669"/>
    <property type="project" value="TreeGrafter"/>
</dbReference>
<feature type="transmembrane region" description="Helical" evidence="6">
    <location>
        <begin position="159"/>
        <end position="178"/>
    </location>
</feature>
<feature type="domain" description="Major facilitator superfamily (MFS) profile" evidence="7">
    <location>
        <begin position="92"/>
        <end position="519"/>
    </location>
</feature>
<protein>
    <recommendedName>
        <fullName evidence="7">Major facilitator superfamily (MFS) profile domain-containing protein</fullName>
    </recommendedName>
</protein>
<keyword evidence="3 6" id="KW-1133">Transmembrane helix</keyword>
<dbReference type="PANTHER" id="PTHR23502:SF60">
    <property type="entry name" value="MAJOR FACILITATOR SUPERFAMILY (MFS) PROFILE DOMAIN-CONTAINING PROTEIN-RELATED"/>
    <property type="match status" value="1"/>
</dbReference>
<evidence type="ECO:0000256" key="4">
    <source>
        <dbReference type="ARBA" id="ARBA00023136"/>
    </source>
</evidence>
<evidence type="ECO:0000256" key="6">
    <source>
        <dbReference type="SAM" id="Phobius"/>
    </source>
</evidence>
<feature type="transmembrane region" description="Helical" evidence="6">
    <location>
        <begin position="402"/>
        <end position="421"/>
    </location>
</feature>
<reference evidence="8" key="1">
    <citation type="submission" date="2022-06" db="EMBL/GenBank/DDBJ databases">
        <title>Genome Sequence of Candolleomyces eurysporus.</title>
        <authorList>
            <person name="Buettner E."/>
        </authorList>
    </citation>
    <scope>NUCLEOTIDE SEQUENCE</scope>
    <source>
        <strain evidence="8">VTCC 930004</strain>
    </source>
</reference>
<dbReference type="PROSITE" id="PS50850">
    <property type="entry name" value="MFS"/>
    <property type="match status" value="1"/>
</dbReference>
<evidence type="ECO:0000259" key="7">
    <source>
        <dbReference type="PROSITE" id="PS50850"/>
    </source>
</evidence>
<dbReference type="CDD" id="cd17323">
    <property type="entry name" value="MFS_Tpo1_MDR_like"/>
    <property type="match status" value="1"/>
</dbReference>
<feature type="transmembrane region" description="Helical" evidence="6">
    <location>
        <begin position="243"/>
        <end position="265"/>
    </location>
</feature>
<dbReference type="OrthoDB" id="6770063at2759"/>
<dbReference type="Proteomes" id="UP001140091">
    <property type="component" value="Unassembled WGS sequence"/>
</dbReference>
<dbReference type="AlphaFoldDB" id="A0A9W8JJH8"/>